<feature type="transmembrane region" description="Helical" evidence="8">
    <location>
        <begin position="12"/>
        <end position="32"/>
    </location>
</feature>
<dbReference type="EC" id="2.7.13.3" evidence="3"/>
<comment type="catalytic activity">
    <reaction evidence="1">
        <text>ATP + protein L-histidine = ADP + protein N-phospho-L-histidine.</text>
        <dbReference type="EC" id="2.7.13.3"/>
    </reaction>
</comment>
<keyword evidence="4" id="KW-0597">Phosphoprotein</keyword>
<dbReference type="SUPFAM" id="SSF55874">
    <property type="entry name" value="ATPase domain of HSP90 chaperone/DNA topoisomerase II/histidine kinase"/>
    <property type="match status" value="1"/>
</dbReference>
<keyword evidence="12" id="KW-1185">Reference proteome</keyword>
<dbReference type="Pfam" id="PF02518">
    <property type="entry name" value="HATPase_c"/>
    <property type="match status" value="1"/>
</dbReference>
<feature type="domain" description="Histidine kinase" evidence="9">
    <location>
        <begin position="252"/>
        <end position="463"/>
    </location>
</feature>
<evidence type="ECO:0000259" key="9">
    <source>
        <dbReference type="PROSITE" id="PS50109"/>
    </source>
</evidence>
<dbReference type="RefSeq" id="WP_016171820.1">
    <property type="nucleotide sequence ID" value="NZ_ASWK01000001.1"/>
</dbReference>
<evidence type="ECO:0000256" key="2">
    <source>
        <dbReference type="ARBA" id="ARBA00004370"/>
    </source>
</evidence>
<dbReference type="PANTHER" id="PTHR45453:SF1">
    <property type="entry name" value="PHOSPHATE REGULON SENSOR PROTEIN PHOR"/>
    <property type="match status" value="1"/>
</dbReference>
<dbReference type="SMART" id="SM00387">
    <property type="entry name" value="HATPase_c"/>
    <property type="match status" value="1"/>
</dbReference>
<dbReference type="SMART" id="SM00388">
    <property type="entry name" value="HisKA"/>
    <property type="match status" value="1"/>
</dbReference>
<evidence type="ECO:0000259" key="10">
    <source>
        <dbReference type="PROSITE" id="PS50885"/>
    </source>
</evidence>
<dbReference type="Proteomes" id="UP000014127">
    <property type="component" value="Unassembled WGS sequence"/>
</dbReference>
<proteinExistence type="predicted"/>
<dbReference type="InterPro" id="IPR005467">
    <property type="entry name" value="His_kinase_dom"/>
</dbReference>
<dbReference type="HOGENOM" id="CLU_000445_89_6_9"/>
<dbReference type="PROSITE" id="PS50109">
    <property type="entry name" value="HIS_KIN"/>
    <property type="match status" value="1"/>
</dbReference>
<name>S0KT13_9ENTE</name>
<comment type="caution">
    <text evidence="11">The sequence shown here is derived from an EMBL/GenBank/DDBJ whole genome shotgun (WGS) entry which is preliminary data.</text>
</comment>
<evidence type="ECO:0000256" key="7">
    <source>
        <dbReference type="ARBA" id="ARBA00023012"/>
    </source>
</evidence>
<dbReference type="OrthoDB" id="9813151at2"/>
<dbReference type="PRINTS" id="PR00344">
    <property type="entry name" value="BCTRLSENSOR"/>
</dbReference>
<keyword evidence="8" id="KW-0472">Membrane</keyword>
<dbReference type="Pfam" id="PF00512">
    <property type="entry name" value="HisKA"/>
    <property type="match status" value="1"/>
</dbReference>
<dbReference type="Gene3D" id="3.30.565.10">
    <property type="entry name" value="Histidine kinase-like ATPase, C-terminal domain"/>
    <property type="match status" value="1"/>
</dbReference>
<evidence type="ECO:0000256" key="6">
    <source>
        <dbReference type="ARBA" id="ARBA00022777"/>
    </source>
</evidence>
<dbReference type="Gene3D" id="6.10.340.10">
    <property type="match status" value="1"/>
</dbReference>
<dbReference type="Gene3D" id="1.10.287.130">
    <property type="match status" value="1"/>
</dbReference>
<evidence type="ECO:0000313" key="11">
    <source>
        <dbReference type="EMBL" id="EOT43268.1"/>
    </source>
</evidence>
<evidence type="ECO:0000256" key="8">
    <source>
        <dbReference type="SAM" id="Phobius"/>
    </source>
</evidence>
<dbReference type="GO" id="GO:0016036">
    <property type="term" value="P:cellular response to phosphate starvation"/>
    <property type="evidence" value="ECO:0007669"/>
    <property type="project" value="TreeGrafter"/>
</dbReference>
<organism evidence="11 12">
    <name type="scientific">Enterococcus dispar ATCC 51266</name>
    <dbReference type="NCBI Taxonomy" id="1139219"/>
    <lineage>
        <taxon>Bacteria</taxon>
        <taxon>Bacillati</taxon>
        <taxon>Bacillota</taxon>
        <taxon>Bacilli</taxon>
        <taxon>Lactobacillales</taxon>
        <taxon>Enterococcaceae</taxon>
        <taxon>Enterococcus</taxon>
    </lineage>
</organism>
<keyword evidence="8" id="KW-1133">Transmembrane helix</keyword>
<dbReference type="FunFam" id="3.30.565.10:FF:000006">
    <property type="entry name" value="Sensor histidine kinase WalK"/>
    <property type="match status" value="1"/>
</dbReference>
<dbReference type="eggNOG" id="COG5002">
    <property type="taxonomic scope" value="Bacteria"/>
</dbReference>
<dbReference type="PATRIC" id="fig|1139219.3.peg.590"/>
<dbReference type="InterPro" id="IPR003660">
    <property type="entry name" value="HAMP_dom"/>
</dbReference>
<feature type="transmembrane region" description="Helical" evidence="8">
    <location>
        <begin position="170"/>
        <end position="189"/>
    </location>
</feature>
<sequence>MKKRTIRTQLTVSFLVIATLIIGSLSLITLGLTNNHFSKYVNERQEDLLNQYVNTIDLLWINNNDTWNLDELSTLSDKAIESNFYFSIEDKQQNTIWELQGKKLEAAQIKLKENALRVSETKSVELDKTITVTKDLISNDKVFGVITFYYLGPFAYTEHDAMFISSMKQSLMYVAFTAFLVSFIFASWISKRLGLPLKHVSDLTHQLTRGEYSLKIPQETSIIEINSLIDSLNDLSSQLEKQAGLRKRLTTDISHELRTPLATLKGNIEAMIDGVWELTPDRLQSCYDEVDRLTRLIKNIELVNKIETNYDNLEKTNFDLYQLCESVIDNFASKIEEKALTVNVHGEKVNLFADKDKINQVLTNLLSNAIKFTQKEGKITFTVKKENKNALLIIEDNGIGIEIDQLTHIFDRFYMADPSRSRNLGGQGIGLAIVKSVVEAHNGTIEAKSNLGLGTIFTISIPL</sequence>
<dbReference type="AlphaFoldDB" id="S0KT13"/>
<keyword evidence="6 11" id="KW-0418">Kinase</keyword>
<dbReference type="CDD" id="cd00075">
    <property type="entry name" value="HATPase"/>
    <property type="match status" value="1"/>
</dbReference>
<evidence type="ECO:0000256" key="4">
    <source>
        <dbReference type="ARBA" id="ARBA00022553"/>
    </source>
</evidence>
<reference evidence="11 12" key="1">
    <citation type="submission" date="2013-03" db="EMBL/GenBank/DDBJ databases">
        <title>The Genome Sequence of Enterococcus dispar ATCC_51266 (Illumina only assembly).</title>
        <authorList>
            <consortium name="The Broad Institute Genomics Platform"/>
            <consortium name="The Broad Institute Genome Sequencing Center for Infectious Disease"/>
            <person name="Earl A."/>
            <person name="Russ C."/>
            <person name="Gilmore M."/>
            <person name="Surin D."/>
            <person name="Walker B."/>
            <person name="Young S."/>
            <person name="Zeng Q."/>
            <person name="Gargeya S."/>
            <person name="Fitzgerald M."/>
            <person name="Haas B."/>
            <person name="Abouelleil A."/>
            <person name="Allen A.W."/>
            <person name="Alvarado L."/>
            <person name="Arachchi H.M."/>
            <person name="Berlin A.M."/>
            <person name="Chapman S.B."/>
            <person name="Gainer-Dewar J."/>
            <person name="Goldberg J."/>
            <person name="Griggs A."/>
            <person name="Gujja S."/>
            <person name="Hansen M."/>
            <person name="Howarth C."/>
            <person name="Imamovic A."/>
            <person name="Ireland A."/>
            <person name="Larimer J."/>
            <person name="McCowan C."/>
            <person name="Murphy C."/>
            <person name="Pearson M."/>
            <person name="Poon T.W."/>
            <person name="Priest M."/>
            <person name="Roberts A."/>
            <person name="Saif S."/>
            <person name="Shea T."/>
            <person name="Sisk P."/>
            <person name="Sykes S."/>
            <person name="Wortman J."/>
            <person name="Nusbaum C."/>
            <person name="Birren B."/>
        </authorList>
    </citation>
    <scope>NUCLEOTIDE SEQUENCE [LARGE SCALE GENOMIC DNA]</scope>
    <source>
        <strain evidence="11 12">ATCC 51266</strain>
    </source>
</reference>
<dbReference type="PROSITE" id="PS50885">
    <property type="entry name" value="HAMP"/>
    <property type="match status" value="1"/>
</dbReference>
<dbReference type="GO" id="GO:0005886">
    <property type="term" value="C:plasma membrane"/>
    <property type="evidence" value="ECO:0007669"/>
    <property type="project" value="TreeGrafter"/>
</dbReference>
<evidence type="ECO:0000256" key="3">
    <source>
        <dbReference type="ARBA" id="ARBA00012438"/>
    </source>
</evidence>
<protein>
    <recommendedName>
        <fullName evidence="3">histidine kinase</fullName>
        <ecNumber evidence="3">2.7.13.3</ecNumber>
    </recommendedName>
</protein>
<dbReference type="InterPro" id="IPR036097">
    <property type="entry name" value="HisK_dim/P_sf"/>
</dbReference>
<evidence type="ECO:0000256" key="1">
    <source>
        <dbReference type="ARBA" id="ARBA00000085"/>
    </source>
</evidence>
<feature type="domain" description="HAMP" evidence="10">
    <location>
        <begin position="191"/>
        <end position="244"/>
    </location>
</feature>
<dbReference type="InterPro" id="IPR036890">
    <property type="entry name" value="HATPase_C_sf"/>
</dbReference>
<dbReference type="CDD" id="cd00082">
    <property type="entry name" value="HisKA"/>
    <property type="match status" value="1"/>
</dbReference>
<evidence type="ECO:0000313" key="12">
    <source>
        <dbReference type="Proteomes" id="UP000014127"/>
    </source>
</evidence>
<keyword evidence="8" id="KW-0812">Transmembrane</keyword>
<evidence type="ECO:0000256" key="5">
    <source>
        <dbReference type="ARBA" id="ARBA00022679"/>
    </source>
</evidence>
<dbReference type="InterPro" id="IPR003661">
    <property type="entry name" value="HisK_dim/P_dom"/>
</dbReference>
<dbReference type="InterPro" id="IPR050351">
    <property type="entry name" value="BphY/WalK/GraS-like"/>
</dbReference>
<keyword evidence="5" id="KW-0808">Transferase</keyword>
<keyword evidence="7" id="KW-0902">Two-component regulatory system</keyword>
<dbReference type="GO" id="GO:0004721">
    <property type="term" value="F:phosphoprotein phosphatase activity"/>
    <property type="evidence" value="ECO:0007669"/>
    <property type="project" value="TreeGrafter"/>
</dbReference>
<dbReference type="InterPro" id="IPR003594">
    <property type="entry name" value="HATPase_dom"/>
</dbReference>
<dbReference type="GO" id="GO:0000155">
    <property type="term" value="F:phosphorelay sensor kinase activity"/>
    <property type="evidence" value="ECO:0007669"/>
    <property type="project" value="InterPro"/>
</dbReference>
<dbReference type="SUPFAM" id="SSF47384">
    <property type="entry name" value="Homodimeric domain of signal transducing histidine kinase"/>
    <property type="match status" value="1"/>
</dbReference>
<dbReference type="EMBL" id="AHYR01000003">
    <property type="protein sequence ID" value="EOT43268.1"/>
    <property type="molecule type" value="Genomic_DNA"/>
</dbReference>
<dbReference type="InterPro" id="IPR004358">
    <property type="entry name" value="Sig_transdc_His_kin-like_C"/>
</dbReference>
<comment type="subcellular location">
    <subcellularLocation>
        <location evidence="2">Membrane</location>
    </subcellularLocation>
</comment>
<gene>
    <name evidence="11" type="ORF">OMK_00622</name>
</gene>
<accession>S0KT13</accession>
<dbReference type="STRING" id="44009.RV01_GL000248"/>
<dbReference type="PANTHER" id="PTHR45453">
    <property type="entry name" value="PHOSPHATE REGULON SENSOR PROTEIN PHOR"/>
    <property type="match status" value="1"/>
</dbReference>